<dbReference type="PIRSF" id="PIRSF002211">
    <property type="entry name" value="Ribosomal_L30_bac-type"/>
    <property type="match status" value="1"/>
</dbReference>
<feature type="domain" description="Large ribosomal subunit protein uL30-like ferredoxin-like fold" evidence="6">
    <location>
        <begin position="11"/>
        <end position="61"/>
    </location>
</feature>
<dbReference type="PANTHER" id="PTHR15892:SF2">
    <property type="entry name" value="LARGE RIBOSOMAL SUBUNIT PROTEIN UL30M"/>
    <property type="match status" value="1"/>
</dbReference>
<reference evidence="7" key="1">
    <citation type="journal article" date="2015" name="ISME J.">
        <title>Aquifer environment selects for microbial species cohorts in sediment and groundwater.</title>
        <authorList>
            <person name="Hug L.A."/>
            <person name="Thomas B.C."/>
            <person name="Brown C.T."/>
            <person name="Frischkorn K.R."/>
            <person name="Williams K.H."/>
            <person name="Tringe S.G."/>
            <person name="Banfield J.F."/>
        </authorList>
    </citation>
    <scope>NUCLEOTIDE SEQUENCE</scope>
</reference>
<evidence type="ECO:0000313" key="7">
    <source>
        <dbReference type="EMBL" id="AKQ01126.1"/>
    </source>
</evidence>
<comment type="subunit">
    <text evidence="2 5">Part of the 50S ribosomal subunit.</text>
</comment>
<evidence type="ECO:0000256" key="5">
    <source>
        <dbReference type="HAMAP-Rule" id="MF_01371"/>
    </source>
</evidence>
<dbReference type="GO" id="GO:0022625">
    <property type="term" value="C:cytosolic large ribosomal subunit"/>
    <property type="evidence" value="ECO:0007669"/>
    <property type="project" value="TreeGrafter"/>
</dbReference>
<gene>
    <name evidence="5 7" type="primary">rpmD</name>
</gene>
<dbReference type="EMBL" id="KT006951">
    <property type="protein sequence ID" value="AKQ01126.1"/>
    <property type="molecule type" value="Genomic_DNA"/>
</dbReference>
<sequence length="66" mass="7338">MAAKKGTAKQIKLTLVHSSIGYTERTKKTVRALGLKRLHFSIVHQDTPALRGMLDKVSHLVKVEEA</sequence>
<dbReference type="AlphaFoldDB" id="A0A0H4T0P6"/>
<dbReference type="CDD" id="cd01658">
    <property type="entry name" value="Ribosomal_L30"/>
    <property type="match status" value="1"/>
</dbReference>
<dbReference type="Pfam" id="PF00327">
    <property type="entry name" value="Ribosomal_L30"/>
    <property type="match status" value="1"/>
</dbReference>
<organism evidence="7">
    <name type="scientific">uncultured Chloroflexi bacterium Rifle_16ft_4_minimus_1477</name>
    <dbReference type="NCBI Taxonomy" id="1665058"/>
    <lineage>
        <taxon>Bacteria</taxon>
        <taxon>Bacillati</taxon>
        <taxon>Chloroflexota</taxon>
        <taxon>environmental samples</taxon>
    </lineage>
</organism>
<keyword evidence="3 5" id="KW-0689">Ribosomal protein</keyword>
<dbReference type="SUPFAM" id="SSF55129">
    <property type="entry name" value="Ribosomal protein L30p/L7e"/>
    <property type="match status" value="1"/>
</dbReference>
<dbReference type="HAMAP" id="MF_01371_B">
    <property type="entry name" value="Ribosomal_uL30_B"/>
    <property type="match status" value="1"/>
</dbReference>
<dbReference type="NCBIfam" id="TIGR01308">
    <property type="entry name" value="rpmD_bact"/>
    <property type="match status" value="1"/>
</dbReference>
<dbReference type="PANTHER" id="PTHR15892">
    <property type="entry name" value="MITOCHONDRIAL RIBOSOMAL PROTEIN L30"/>
    <property type="match status" value="1"/>
</dbReference>
<evidence type="ECO:0000256" key="3">
    <source>
        <dbReference type="ARBA" id="ARBA00022980"/>
    </source>
</evidence>
<evidence type="ECO:0000256" key="2">
    <source>
        <dbReference type="ARBA" id="ARBA00011838"/>
    </source>
</evidence>
<dbReference type="Gene3D" id="3.30.1390.20">
    <property type="entry name" value="Ribosomal protein L30, ferredoxin-like fold domain"/>
    <property type="match status" value="1"/>
</dbReference>
<dbReference type="GO" id="GO:0003735">
    <property type="term" value="F:structural constituent of ribosome"/>
    <property type="evidence" value="ECO:0007669"/>
    <property type="project" value="InterPro"/>
</dbReference>
<comment type="similarity">
    <text evidence="1 5">Belongs to the universal ribosomal protein uL30 family.</text>
</comment>
<evidence type="ECO:0000256" key="4">
    <source>
        <dbReference type="ARBA" id="ARBA00023274"/>
    </source>
</evidence>
<dbReference type="GO" id="GO:0006412">
    <property type="term" value="P:translation"/>
    <property type="evidence" value="ECO:0007669"/>
    <property type="project" value="UniProtKB-UniRule"/>
</dbReference>
<proteinExistence type="inferred from homology"/>
<keyword evidence="4 5" id="KW-0687">Ribonucleoprotein</keyword>
<evidence type="ECO:0000256" key="1">
    <source>
        <dbReference type="ARBA" id="ARBA00007594"/>
    </source>
</evidence>
<name>A0A0H4T0P6_9CHLR</name>
<protein>
    <recommendedName>
        <fullName evidence="5">Large ribosomal subunit protein uL30</fullName>
    </recommendedName>
</protein>
<dbReference type="InterPro" id="IPR005996">
    <property type="entry name" value="Ribosomal_uL30_bac-type"/>
</dbReference>
<evidence type="ECO:0000259" key="6">
    <source>
        <dbReference type="Pfam" id="PF00327"/>
    </source>
</evidence>
<accession>A0A0H4T0P6</accession>
<dbReference type="InterPro" id="IPR036919">
    <property type="entry name" value="Ribo_uL30_ferredoxin-like_sf"/>
</dbReference>
<dbReference type="InterPro" id="IPR016082">
    <property type="entry name" value="Ribosomal_uL30_ferredoxin-like"/>
</dbReference>